<dbReference type="Proteomes" id="UP000838878">
    <property type="component" value="Chromosome 7"/>
</dbReference>
<reference evidence="1" key="1">
    <citation type="submission" date="2021-12" db="EMBL/GenBank/DDBJ databases">
        <authorList>
            <person name="Martin H S."/>
        </authorList>
    </citation>
    <scope>NUCLEOTIDE SEQUENCE</scope>
</reference>
<evidence type="ECO:0000313" key="1">
    <source>
        <dbReference type="EMBL" id="CAH0728393.1"/>
    </source>
</evidence>
<dbReference type="AlphaFoldDB" id="A0A8J9VRV0"/>
<organism evidence="1 2">
    <name type="scientific">Brenthis ino</name>
    <name type="common">lesser marbled fritillary</name>
    <dbReference type="NCBI Taxonomy" id="405034"/>
    <lineage>
        <taxon>Eukaryota</taxon>
        <taxon>Metazoa</taxon>
        <taxon>Ecdysozoa</taxon>
        <taxon>Arthropoda</taxon>
        <taxon>Hexapoda</taxon>
        <taxon>Insecta</taxon>
        <taxon>Pterygota</taxon>
        <taxon>Neoptera</taxon>
        <taxon>Endopterygota</taxon>
        <taxon>Lepidoptera</taxon>
        <taxon>Glossata</taxon>
        <taxon>Ditrysia</taxon>
        <taxon>Papilionoidea</taxon>
        <taxon>Nymphalidae</taxon>
        <taxon>Heliconiinae</taxon>
        <taxon>Argynnini</taxon>
        <taxon>Brenthis</taxon>
    </lineage>
</organism>
<keyword evidence="2" id="KW-1185">Reference proteome</keyword>
<gene>
    <name evidence="1" type="ORF">BINO364_LOCUS13613</name>
</gene>
<proteinExistence type="predicted"/>
<accession>A0A8J9VRV0</accession>
<feature type="non-terminal residue" evidence="1">
    <location>
        <position position="124"/>
    </location>
</feature>
<protein>
    <submittedName>
        <fullName evidence="1">Uncharacterized protein</fullName>
    </submittedName>
</protein>
<name>A0A8J9VRV0_9NEOP</name>
<dbReference type="EMBL" id="OV170227">
    <property type="protein sequence ID" value="CAH0728393.1"/>
    <property type="molecule type" value="Genomic_DNA"/>
</dbReference>
<sequence>MSYTYNTNAHTKYFQRTALPNSCKQITEYQHACYILQFPEMAKLRNNIVVGFTFGAESSIVIIEKAGLRAVSAPTGPLRRAHPDASYNYANVICATGLHKTAVSTNLRSKNGCTVKVHAHLMNY</sequence>
<evidence type="ECO:0000313" key="2">
    <source>
        <dbReference type="Proteomes" id="UP000838878"/>
    </source>
</evidence>